<comment type="caution">
    <text evidence="2">The sequence shown here is derived from an EMBL/GenBank/DDBJ whole genome shotgun (WGS) entry which is preliminary data.</text>
</comment>
<dbReference type="EMBL" id="LGSZ01000052">
    <property type="protein sequence ID" value="KPH79054.1"/>
    <property type="molecule type" value="Genomic_DNA"/>
</dbReference>
<sequence length="136" mass="14817">MTAFQLPRRAALAFAVIFVIAIGLTTRLLSIGWSPIVAKYLGSLLWGVMVYCLVAWLRPALRPTAVALVASCVAVLVEFSQLWHQSWLDDFRATRLGVLLLGRFFAWADIAAYLVGIAAAAGIDPFRLKAARPDTG</sequence>
<dbReference type="Pfam" id="PF10990">
    <property type="entry name" value="DUF2809"/>
    <property type="match status" value="1"/>
</dbReference>
<evidence type="ECO:0000313" key="3">
    <source>
        <dbReference type="Proteomes" id="UP000037822"/>
    </source>
</evidence>
<keyword evidence="1" id="KW-0812">Transmembrane</keyword>
<name>A0A0N0M9Z8_9HYPH</name>
<gene>
    <name evidence="2" type="ORF">AE618_20020</name>
</gene>
<dbReference type="InterPro" id="IPR021257">
    <property type="entry name" value="DUF2809"/>
</dbReference>
<feature type="transmembrane region" description="Helical" evidence="1">
    <location>
        <begin position="40"/>
        <end position="57"/>
    </location>
</feature>
<keyword evidence="3" id="KW-1185">Reference proteome</keyword>
<feature type="transmembrane region" description="Helical" evidence="1">
    <location>
        <begin position="64"/>
        <end position="84"/>
    </location>
</feature>
<accession>A0A0N0M9Z8</accession>
<proteinExistence type="predicted"/>
<keyword evidence="1" id="KW-1133">Transmembrane helix</keyword>
<reference evidence="2 3" key="1">
    <citation type="submission" date="2015-07" db="EMBL/GenBank/DDBJ databases">
        <title>Whole genome sequencing of Bosea vaviloviae isolated from cave pool.</title>
        <authorList>
            <person name="Tan N.E.H."/>
            <person name="Lee Y.P."/>
            <person name="Gan H.M."/>
            <person name="Barton H."/>
            <person name="Savka M.A."/>
        </authorList>
    </citation>
    <scope>NUCLEOTIDE SEQUENCE [LARGE SCALE GENOMIC DNA]</scope>
    <source>
        <strain evidence="2 3">SD260</strain>
    </source>
</reference>
<dbReference type="RefSeq" id="WP_054210824.1">
    <property type="nucleotide sequence ID" value="NZ_LGSZ01000052.1"/>
</dbReference>
<dbReference type="Proteomes" id="UP000037822">
    <property type="component" value="Unassembled WGS sequence"/>
</dbReference>
<evidence type="ECO:0008006" key="4">
    <source>
        <dbReference type="Google" id="ProtNLM"/>
    </source>
</evidence>
<feature type="transmembrane region" description="Helical" evidence="1">
    <location>
        <begin position="12"/>
        <end position="34"/>
    </location>
</feature>
<dbReference type="PATRIC" id="fig|1526658.3.peg.572"/>
<evidence type="ECO:0000256" key="1">
    <source>
        <dbReference type="SAM" id="Phobius"/>
    </source>
</evidence>
<dbReference type="OrthoDB" id="5360192at2"/>
<feature type="transmembrane region" description="Helical" evidence="1">
    <location>
        <begin position="104"/>
        <end position="123"/>
    </location>
</feature>
<evidence type="ECO:0000313" key="2">
    <source>
        <dbReference type="EMBL" id="KPH79054.1"/>
    </source>
</evidence>
<keyword evidence="1" id="KW-0472">Membrane</keyword>
<dbReference type="AlphaFoldDB" id="A0A0N0M9Z8"/>
<protein>
    <recommendedName>
        <fullName evidence="4">DUF2809 domain-containing protein</fullName>
    </recommendedName>
</protein>
<organism evidence="2 3">
    <name type="scientific">Bosea vaviloviae</name>
    <dbReference type="NCBI Taxonomy" id="1526658"/>
    <lineage>
        <taxon>Bacteria</taxon>
        <taxon>Pseudomonadati</taxon>
        <taxon>Pseudomonadota</taxon>
        <taxon>Alphaproteobacteria</taxon>
        <taxon>Hyphomicrobiales</taxon>
        <taxon>Boseaceae</taxon>
        <taxon>Bosea</taxon>
    </lineage>
</organism>